<evidence type="ECO:0000313" key="3">
    <source>
        <dbReference type="Proteomes" id="UP000797356"/>
    </source>
</evidence>
<accession>A0A8K0MYE8</accession>
<sequence length="85" mass="8901">MASEGRSEANTISLSFSLSQTAGTPLESQPPYRTSPVPRCPVVAHRRVEVSIAPLVACRRLSSSPTPAPNGLLPALSAVTTHPPQ</sequence>
<name>A0A8K0MYE8_COCNU</name>
<keyword evidence="3" id="KW-1185">Reference proteome</keyword>
<proteinExistence type="predicted"/>
<gene>
    <name evidence="2" type="ORF">COCNU_03G000150</name>
</gene>
<dbReference type="EMBL" id="CM017874">
    <property type="protein sequence ID" value="KAG1333896.1"/>
    <property type="molecule type" value="Genomic_DNA"/>
</dbReference>
<evidence type="ECO:0000256" key="1">
    <source>
        <dbReference type="SAM" id="MobiDB-lite"/>
    </source>
</evidence>
<dbReference type="AlphaFoldDB" id="A0A8K0MYE8"/>
<dbReference type="Proteomes" id="UP000797356">
    <property type="component" value="Chromosome 3"/>
</dbReference>
<evidence type="ECO:0000313" key="2">
    <source>
        <dbReference type="EMBL" id="KAG1333896.1"/>
    </source>
</evidence>
<protein>
    <submittedName>
        <fullName evidence="2">Uncharacterized protein</fullName>
    </submittedName>
</protein>
<feature type="region of interest" description="Disordered" evidence="1">
    <location>
        <begin position="63"/>
        <end position="85"/>
    </location>
</feature>
<organism evidence="2 3">
    <name type="scientific">Cocos nucifera</name>
    <name type="common">Coconut palm</name>
    <dbReference type="NCBI Taxonomy" id="13894"/>
    <lineage>
        <taxon>Eukaryota</taxon>
        <taxon>Viridiplantae</taxon>
        <taxon>Streptophyta</taxon>
        <taxon>Embryophyta</taxon>
        <taxon>Tracheophyta</taxon>
        <taxon>Spermatophyta</taxon>
        <taxon>Magnoliopsida</taxon>
        <taxon>Liliopsida</taxon>
        <taxon>Arecaceae</taxon>
        <taxon>Arecoideae</taxon>
        <taxon>Cocoseae</taxon>
        <taxon>Attaleinae</taxon>
        <taxon>Cocos</taxon>
    </lineage>
</organism>
<feature type="region of interest" description="Disordered" evidence="1">
    <location>
        <begin position="1"/>
        <end position="38"/>
    </location>
</feature>
<reference evidence="2" key="2">
    <citation type="submission" date="2019-07" db="EMBL/GenBank/DDBJ databases">
        <authorList>
            <person name="Yang Y."/>
            <person name="Bocs S."/>
            <person name="Baudouin L."/>
        </authorList>
    </citation>
    <scope>NUCLEOTIDE SEQUENCE</scope>
    <source>
        <tissue evidence="2">Spear leaf of Hainan Tall coconut</tissue>
    </source>
</reference>
<reference evidence="2" key="1">
    <citation type="journal article" date="2017" name="Gigascience">
        <title>The genome draft of coconut (Cocos nucifera).</title>
        <authorList>
            <person name="Xiao Y."/>
            <person name="Xu P."/>
            <person name="Fan H."/>
            <person name="Baudouin L."/>
            <person name="Xia W."/>
            <person name="Bocs S."/>
            <person name="Xu J."/>
            <person name="Li Q."/>
            <person name="Guo A."/>
            <person name="Zhou L."/>
            <person name="Li J."/>
            <person name="Wu Y."/>
            <person name="Ma Z."/>
            <person name="Armero A."/>
            <person name="Issali A.E."/>
            <person name="Liu N."/>
            <person name="Peng M."/>
            <person name="Yang Y."/>
        </authorList>
    </citation>
    <scope>NUCLEOTIDE SEQUENCE</scope>
    <source>
        <tissue evidence="2">Spear leaf of Hainan Tall coconut</tissue>
    </source>
</reference>
<feature type="compositionally biased region" description="Polar residues" evidence="1">
    <location>
        <begin position="8"/>
        <end position="27"/>
    </location>
</feature>
<comment type="caution">
    <text evidence="2">The sequence shown here is derived from an EMBL/GenBank/DDBJ whole genome shotgun (WGS) entry which is preliminary data.</text>
</comment>